<dbReference type="PANTHER" id="PTHR48095:SF1">
    <property type="entry name" value="BIOTIN CARBOXYLASE"/>
    <property type="match status" value="1"/>
</dbReference>
<dbReference type="EMBL" id="UOEA01000043">
    <property type="protein sequence ID" value="VAV83581.1"/>
    <property type="molecule type" value="Genomic_DNA"/>
</dbReference>
<gene>
    <name evidence="7" type="ORF">MNBD_DELTA01-2097</name>
</gene>
<dbReference type="AlphaFoldDB" id="A0A3B0QTA0"/>
<dbReference type="Pfam" id="PF02785">
    <property type="entry name" value="Biotin_carb_C"/>
    <property type="match status" value="1"/>
</dbReference>
<keyword evidence="1 7" id="KW-0436">Ligase</keyword>
<dbReference type="InterPro" id="IPR005479">
    <property type="entry name" value="CPAse_ATP-bd"/>
</dbReference>
<organism evidence="7">
    <name type="scientific">hydrothermal vent metagenome</name>
    <dbReference type="NCBI Taxonomy" id="652676"/>
    <lineage>
        <taxon>unclassified sequences</taxon>
        <taxon>metagenomes</taxon>
        <taxon>ecological metagenomes</taxon>
    </lineage>
</organism>
<dbReference type="GO" id="GO:0046872">
    <property type="term" value="F:metal ion binding"/>
    <property type="evidence" value="ECO:0007669"/>
    <property type="project" value="InterPro"/>
</dbReference>
<dbReference type="FunFam" id="3.30.1490.20:FF:000018">
    <property type="entry name" value="Biotin carboxylase"/>
    <property type="match status" value="1"/>
</dbReference>
<dbReference type="Gene3D" id="3.30.470.20">
    <property type="entry name" value="ATP-grasp fold, B domain"/>
    <property type="match status" value="1"/>
</dbReference>
<dbReference type="GO" id="GO:0005524">
    <property type="term" value="F:ATP binding"/>
    <property type="evidence" value="ECO:0007669"/>
    <property type="project" value="UniProtKB-KW"/>
</dbReference>
<dbReference type="InterPro" id="IPR005481">
    <property type="entry name" value="BC-like_N"/>
</dbReference>
<name>A0A3B0QTA0_9ZZZZ</name>
<proteinExistence type="predicted"/>
<evidence type="ECO:0000259" key="5">
    <source>
        <dbReference type="PROSITE" id="PS50975"/>
    </source>
</evidence>
<accession>A0A3B0QTA0</accession>
<dbReference type="InterPro" id="IPR011761">
    <property type="entry name" value="ATP-grasp"/>
</dbReference>
<evidence type="ECO:0000256" key="2">
    <source>
        <dbReference type="ARBA" id="ARBA00022741"/>
    </source>
</evidence>
<dbReference type="SUPFAM" id="SSF56059">
    <property type="entry name" value="Glutathione synthetase ATP-binding domain-like"/>
    <property type="match status" value="1"/>
</dbReference>
<feature type="domain" description="ATP-grasp" evidence="5">
    <location>
        <begin position="119"/>
        <end position="316"/>
    </location>
</feature>
<keyword evidence="3" id="KW-0067">ATP-binding</keyword>
<dbReference type="InterPro" id="IPR051602">
    <property type="entry name" value="ACC_Biotin_Carboxylase"/>
</dbReference>
<reference evidence="7" key="1">
    <citation type="submission" date="2018-06" db="EMBL/GenBank/DDBJ databases">
        <authorList>
            <person name="Zhirakovskaya E."/>
        </authorList>
    </citation>
    <scope>NUCLEOTIDE SEQUENCE</scope>
</reference>
<evidence type="ECO:0000259" key="6">
    <source>
        <dbReference type="PROSITE" id="PS50979"/>
    </source>
</evidence>
<evidence type="ECO:0000256" key="1">
    <source>
        <dbReference type="ARBA" id="ARBA00022598"/>
    </source>
</evidence>
<dbReference type="Pfam" id="PF02786">
    <property type="entry name" value="CPSase_L_D2"/>
    <property type="match status" value="1"/>
</dbReference>
<sequence>MFKKILVANRGEIASRIIRACKELNIRTVAIFSEQDATSLFVKKADESYMVGPGALEGYLNPYRIVDLAKKIGVDAIHPGYGFLSENSKFAKLCERRGITFIGPSSKAISDMGNKITARATMIKAGIPVLPGSDGPVETLKAARSCAKKMGYPVMVKASGGGGGRGLRVALNEGELANAYESARTETKAAFGESEVFLEKYIEKPRHIEFQILADNSGKTIHLGERDCSIQRRHQKLIEIAPSLILDDKLRAEMGAVAVAAAKAVDYTNAGTVEFLMDKDKNYYFLEMNTRIQVEHPVTEEVTGIDLVRKQIEIAYGLPLGIDQEDVRIFGFAMQCRINAEDPKNNFAPCSGRVTSYYSPGGIGVRIDGTIYRDFKISPYYDSLIVKLIVTGSTWSETVNRMRRSLDEFVIRGVKTTIPYLSNIMNDNDFKDGNFDTSYIDRKPELLQYYEFGEQADIIAAISAAIAADYGF</sequence>
<keyword evidence="2" id="KW-0547">Nucleotide-binding</keyword>
<evidence type="ECO:0000256" key="3">
    <source>
        <dbReference type="ARBA" id="ARBA00022840"/>
    </source>
</evidence>
<feature type="domain" description="Biotin carboxylation" evidence="6">
    <location>
        <begin position="1"/>
        <end position="445"/>
    </location>
</feature>
<dbReference type="SUPFAM" id="SSF51246">
    <property type="entry name" value="Rudiment single hybrid motif"/>
    <property type="match status" value="1"/>
</dbReference>
<dbReference type="SUPFAM" id="SSF52440">
    <property type="entry name" value="PreATP-grasp domain"/>
    <property type="match status" value="1"/>
</dbReference>
<keyword evidence="4" id="KW-0460">Magnesium</keyword>
<dbReference type="PROSITE" id="PS50979">
    <property type="entry name" value="BC"/>
    <property type="match status" value="1"/>
</dbReference>
<dbReference type="InterPro" id="IPR005482">
    <property type="entry name" value="Biotin_COase_C"/>
</dbReference>
<evidence type="ECO:0000313" key="7">
    <source>
        <dbReference type="EMBL" id="VAV83581.1"/>
    </source>
</evidence>
<dbReference type="PANTHER" id="PTHR48095">
    <property type="entry name" value="PYRUVATE CARBOXYLASE SUBUNIT A"/>
    <property type="match status" value="1"/>
</dbReference>
<dbReference type="PROSITE" id="PS00867">
    <property type="entry name" value="CPSASE_2"/>
    <property type="match status" value="1"/>
</dbReference>
<dbReference type="InterPro" id="IPR011054">
    <property type="entry name" value="Rudment_hybrid_motif"/>
</dbReference>
<protein>
    <submittedName>
        <fullName evidence="7">Biotin carboxylase of acetyl-CoA carboxylase</fullName>
        <ecNumber evidence="7">6.3.4.14</ecNumber>
    </submittedName>
</protein>
<dbReference type="SMART" id="SM00878">
    <property type="entry name" value="Biotin_carb_C"/>
    <property type="match status" value="1"/>
</dbReference>
<dbReference type="PROSITE" id="PS50975">
    <property type="entry name" value="ATP_GRASP"/>
    <property type="match status" value="1"/>
</dbReference>
<dbReference type="NCBIfam" id="TIGR00514">
    <property type="entry name" value="accC"/>
    <property type="match status" value="1"/>
</dbReference>
<dbReference type="PROSITE" id="PS00866">
    <property type="entry name" value="CPSASE_1"/>
    <property type="match status" value="1"/>
</dbReference>
<dbReference type="Pfam" id="PF00289">
    <property type="entry name" value="Biotin_carb_N"/>
    <property type="match status" value="1"/>
</dbReference>
<dbReference type="EC" id="6.3.4.14" evidence="7"/>
<dbReference type="FunFam" id="3.40.50.20:FF:000010">
    <property type="entry name" value="Propionyl-CoA carboxylase subunit alpha"/>
    <property type="match status" value="1"/>
</dbReference>
<dbReference type="NCBIfam" id="NF006367">
    <property type="entry name" value="PRK08591.1"/>
    <property type="match status" value="1"/>
</dbReference>
<evidence type="ECO:0000256" key="4">
    <source>
        <dbReference type="ARBA" id="ARBA00022842"/>
    </source>
</evidence>
<dbReference type="InterPro" id="IPR011764">
    <property type="entry name" value="Biotin_carboxylation_dom"/>
</dbReference>
<dbReference type="GO" id="GO:0004075">
    <property type="term" value="F:biotin carboxylase activity"/>
    <property type="evidence" value="ECO:0007669"/>
    <property type="project" value="UniProtKB-EC"/>
</dbReference>
<dbReference type="InterPro" id="IPR016185">
    <property type="entry name" value="PreATP-grasp_dom_sf"/>
</dbReference>
<dbReference type="InterPro" id="IPR004549">
    <property type="entry name" value="Acetyl_CoA_COase_biotin_COase"/>
</dbReference>